<dbReference type="GO" id="GO:0060003">
    <property type="term" value="P:copper ion export"/>
    <property type="evidence" value="ECO:0007669"/>
    <property type="project" value="TreeGrafter"/>
</dbReference>
<dbReference type="GO" id="GO:0022857">
    <property type="term" value="F:transmembrane transporter activity"/>
    <property type="evidence" value="ECO:0007669"/>
    <property type="project" value="InterPro"/>
</dbReference>
<dbReference type="EMBL" id="SMAP01000001">
    <property type="protein sequence ID" value="TCT25695.1"/>
    <property type="molecule type" value="Genomic_DNA"/>
</dbReference>
<dbReference type="GO" id="GO:0016020">
    <property type="term" value="C:membrane"/>
    <property type="evidence" value="ECO:0007669"/>
    <property type="project" value="InterPro"/>
</dbReference>
<dbReference type="Proteomes" id="UP000295414">
    <property type="component" value="Unassembled WGS sequence"/>
</dbReference>
<sequence length="509" mass="52902">MTRVQTLSLAIGVALAALTTGWMAGRATNDSPTAATSAEAPAAERKVLYYRNPMGLPDTSPVPKKDPMGMDYVPVYADDAPPAAQGTVVLPPDKVQALGVRTEAVSRGALSATVRTSGTVEVDETRQYVIAPRFEGWVERLYANQTGMRVRAGQPLLSVYSPQLAAAQQEYRLADETARRLAGSDPASAASMTRLRDAARTRLRNWEISNAQMGKKALVLTAPANAVVIEKPVVQGARFEAGETILRLADLSMVWVVAKVPAAQAAGIAIGQPARFETVALPGQVAKGKVTFVQPVIDAMTRTVDVRIAFPNPNGDLRPGLYGTVLLEAPGTGPVLTVPRSAVLDSGTRQMVLVETGAGRFAPRDVTLGRRGGERIEILDGLSEGEQVVVSANFLIDAESNLQSALKGLEGHAGHGSPSGTSEDPQREQSGDGSADPHAGHGAEAADPHAGHSEEAADPHAGHAMPAAPADAPAPASALDAPAGQDGHGSHGMMSDHAAPTSPTGHEGH</sequence>
<feature type="region of interest" description="Disordered" evidence="5">
    <location>
        <begin position="408"/>
        <end position="509"/>
    </location>
</feature>
<dbReference type="InterPro" id="IPR006143">
    <property type="entry name" value="RND_pump_MFP"/>
</dbReference>
<dbReference type="GO" id="GO:0015679">
    <property type="term" value="P:plasma membrane copper ion transport"/>
    <property type="evidence" value="ECO:0007669"/>
    <property type="project" value="TreeGrafter"/>
</dbReference>
<dbReference type="PANTHER" id="PTHR30097">
    <property type="entry name" value="CATION EFFLUX SYSTEM PROTEIN CUSB"/>
    <property type="match status" value="1"/>
</dbReference>
<dbReference type="OrthoDB" id="9806939at2"/>
<comment type="caution">
    <text evidence="10">The sequence shown here is derived from an EMBL/GenBank/DDBJ whole genome shotgun (WGS) entry which is preliminary data.</text>
</comment>
<organism evidence="10 11">
    <name type="scientific">Thermomonas haemolytica</name>
    <dbReference type="NCBI Taxonomy" id="141949"/>
    <lineage>
        <taxon>Bacteria</taxon>
        <taxon>Pseudomonadati</taxon>
        <taxon>Pseudomonadota</taxon>
        <taxon>Gammaproteobacteria</taxon>
        <taxon>Lysobacterales</taxon>
        <taxon>Lysobacteraceae</taxon>
        <taxon>Thermomonas</taxon>
    </lineage>
</organism>
<dbReference type="InterPro" id="IPR058790">
    <property type="entry name" value="BSH_CusB"/>
</dbReference>
<keyword evidence="4" id="KW-0406">Ion transport</keyword>
<dbReference type="Pfam" id="PF25954">
    <property type="entry name" value="Beta-barrel_RND_2"/>
    <property type="match status" value="1"/>
</dbReference>
<keyword evidence="11" id="KW-1185">Reference proteome</keyword>
<dbReference type="Pfam" id="PF25919">
    <property type="entry name" value="BSH_CusB"/>
    <property type="match status" value="1"/>
</dbReference>
<evidence type="ECO:0000256" key="2">
    <source>
        <dbReference type="ARBA" id="ARBA00022448"/>
    </source>
</evidence>
<comment type="similarity">
    <text evidence="1">Belongs to the membrane fusion protein (MFP) (TC 8.A.1) family.</text>
</comment>
<keyword evidence="3 6" id="KW-0732">Signal</keyword>
<dbReference type="InterPro" id="IPR058649">
    <property type="entry name" value="CzcB_C"/>
</dbReference>
<feature type="signal peptide" evidence="6">
    <location>
        <begin position="1"/>
        <end position="24"/>
    </location>
</feature>
<name>A0A4R3N916_9GAMM</name>
<feature type="domain" description="CzcB-like C-terminal circularly permuted SH3-like" evidence="9">
    <location>
        <begin position="336"/>
        <end position="396"/>
    </location>
</feature>
<evidence type="ECO:0000256" key="1">
    <source>
        <dbReference type="ARBA" id="ARBA00009477"/>
    </source>
</evidence>
<gene>
    <name evidence="10" type="ORF">EDC34_10119</name>
</gene>
<dbReference type="InterPro" id="IPR051909">
    <property type="entry name" value="MFP_Cation_Efflux"/>
</dbReference>
<feature type="chain" id="PRO_5020202721" evidence="6">
    <location>
        <begin position="25"/>
        <end position="509"/>
    </location>
</feature>
<feature type="compositionally biased region" description="Basic and acidic residues" evidence="5">
    <location>
        <begin position="438"/>
        <end position="461"/>
    </location>
</feature>
<reference evidence="10 11" key="1">
    <citation type="submission" date="2019-03" db="EMBL/GenBank/DDBJ databases">
        <title>Genomic Encyclopedia of Type Strains, Phase IV (KMG-IV): sequencing the most valuable type-strain genomes for metagenomic binning, comparative biology and taxonomic classification.</title>
        <authorList>
            <person name="Goeker M."/>
        </authorList>
    </citation>
    <scope>NUCLEOTIDE SEQUENCE [LARGE SCALE GENOMIC DNA]</scope>
    <source>
        <strain evidence="10 11">DSM 13605</strain>
    </source>
</reference>
<dbReference type="FunFam" id="2.40.420.20:FF:000003">
    <property type="entry name" value="Cation efflux system protein cusB"/>
    <property type="match status" value="1"/>
</dbReference>
<dbReference type="InterPro" id="IPR058792">
    <property type="entry name" value="Beta-barrel_RND_2"/>
</dbReference>
<evidence type="ECO:0000259" key="8">
    <source>
        <dbReference type="Pfam" id="PF25954"/>
    </source>
</evidence>
<dbReference type="PANTHER" id="PTHR30097:SF15">
    <property type="entry name" value="CATION EFFLUX SYSTEM PROTEIN CUSB"/>
    <property type="match status" value="1"/>
</dbReference>
<evidence type="ECO:0000256" key="6">
    <source>
        <dbReference type="SAM" id="SignalP"/>
    </source>
</evidence>
<dbReference type="FunFam" id="2.40.30.170:FF:000010">
    <property type="entry name" value="Efflux RND transporter periplasmic adaptor subunit"/>
    <property type="match status" value="1"/>
</dbReference>
<accession>A0A4R3N916</accession>
<evidence type="ECO:0000256" key="3">
    <source>
        <dbReference type="ARBA" id="ARBA00022729"/>
    </source>
</evidence>
<proteinExistence type="inferred from homology"/>
<evidence type="ECO:0000256" key="5">
    <source>
        <dbReference type="SAM" id="MobiDB-lite"/>
    </source>
</evidence>
<feature type="domain" description="CusB-like barrel-sandwich hybrid" evidence="7">
    <location>
        <begin position="129"/>
        <end position="248"/>
    </location>
</feature>
<evidence type="ECO:0000259" key="7">
    <source>
        <dbReference type="Pfam" id="PF25919"/>
    </source>
</evidence>
<dbReference type="RefSeq" id="WP_114958840.1">
    <property type="nucleotide sequence ID" value="NZ_MSZW01000013.1"/>
</dbReference>
<keyword evidence="2" id="KW-0813">Transport</keyword>
<dbReference type="GO" id="GO:0046914">
    <property type="term" value="F:transition metal ion binding"/>
    <property type="evidence" value="ECO:0007669"/>
    <property type="project" value="TreeGrafter"/>
</dbReference>
<dbReference type="Pfam" id="PF25975">
    <property type="entry name" value="CzcB_C"/>
    <property type="match status" value="1"/>
</dbReference>
<evidence type="ECO:0000256" key="4">
    <source>
        <dbReference type="ARBA" id="ARBA00023065"/>
    </source>
</evidence>
<evidence type="ECO:0000259" key="9">
    <source>
        <dbReference type="Pfam" id="PF25975"/>
    </source>
</evidence>
<dbReference type="NCBIfam" id="TIGR01730">
    <property type="entry name" value="RND_mfp"/>
    <property type="match status" value="1"/>
</dbReference>
<dbReference type="Gene3D" id="2.40.420.20">
    <property type="match status" value="1"/>
</dbReference>
<evidence type="ECO:0000313" key="11">
    <source>
        <dbReference type="Proteomes" id="UP000295414"/>
    </source>
</evidence>
<dbReference type="GO" id="GO:0030288">
    <property type="term" value="C:outer membrane-bounded periplasmic space"/>
    <property type="evidence" value="ECO:0007669"/>
    <property type="project" value="TreeGrafter"/>
</dbReference>
<feature type="compositionally biased region" description="Low complexity" evidence="5">
    <location>
        <begin position="462"/>
        <end position="483"/>
    </location>
</feature>
<feature type="domain" description="CusB-like beta-barrel" evidence="8">
    <location>
        <begin position="254"/>
        <end position="329"/>
    </location>
</feature>
<dbReference type="Gene3D" id="2.40.30.170">
    <property type="match status" value="1"/>
</dbReference>
<dbReference type="SUPFAM" id="SSF111369">
    <property type="entry name" value="HlyD-like secretion proteins"/>
    <property type="match status" value="1"/>
</dbReference>
<protein>
    <submittedName>
        <fullName evidence="10">Cu(I)/Ag(I) efflux system membrane fusion protein</fullName>
    </submittedName>
</protein>
<dbReference type="AlphaFoldDB" id="A0A4R3N916"/>
<evidence type="ECO:0000313" key="10">
    <source>
        <dbReference type="EMBL" id="TCT25695.1"/>
    </source>
</evidence>